<proteinExistence type="predicted"/>
<evidence type="ECO:0000313" key="2">
    <source>
        <dbReference type="EMBL" id="MDN4072510.1"/>
    </source>
</evidence>
<feature type="chain" id="PRO_5047099400" description="DUF3993 domain-containing protein" evidence="1">
    <location>
        <begin position="18"/>
        <end position="172"/>
    </location>
</feature>
<organism evidence="2 3">
    <name type="scientific">Fictibacillus terranigra</name>
    <dbReference type="NCBI Taxonomy" id="3058424"/>
    <lineage>
        <taxon>Bacteria</taxon>
        <taxon>Bacillati</taxon>
        <taxon>Bacillota</taxon>
        <taxon>Bacilli</taxon>
        <taxon>Bacillales</taxon>
        <taxon>Fictibacillaceae</taxon>
        <taxon>Fictibacillus</taxon>
    </lineage>
</organism>
<protein>
    <recommendedName>
        <fullName evidence="4">DUF3993 domain-containing protein</fullName>
    </recommendedName>
</protein>
<keyword evidence="3" id="KW-1185">Reference proteome</keyword>
<sequence length="172" mass="19578">MKYYATSFLIVMLAVFASPGYLTHSPGAHDQPVSFMEQRAVAEETAAPKPDALKLSQEFIQKLTPQVDEQYRVKEYSSKEELIRNLSSIASKKIASDYVNGMFEERSGKLYIIPTDLPPWVEKDKPYELKKLSGTSYHLIQKNKSDLYGEYSITLGFEKVNSHWVITFASIN</sequence>
<keyword evidence="1" id="KW-0732">Signal</keyword>
<dbReference type="RefSeq" id="WP_290398621.1">
    <property type="nucleotide sequence ID" value="NZ_JAUHLN010000001.1"/>
</dbReference>
<feature type="signal peptide" evidence="1">
    <location>
        <begin position="1"/>
        <end position="17"/>
    </location>
</feature>
<evidence type="ECO:0000256" key="1">
    <source>
        <dbReference type="SAM" id="SignalP"/>
    </source>
</evidence>
<accession>A0ABT8E3N6</accession>
<comment type="caution">
    <text evidence="2">The sequence shown here is derived from an EMBL/GenBank/DDBJ whole genome shotgun (WGS) entry which is preliminary data.</text>
</comment>
<evidence type="ECO:0008006" key="4">
    <source>
        <dbReference type="Google" id="ProtNLM"/>
    </source>
</evidence>
<reference evidence="2" key="1">
    <citation type="submission" date="2023-06" db="EMBL/GenBank/DDBJ databases">
        <title>Draft Genome Sequences of Representative Paenibacillus Polymyxa, Bacillus cereus, Fictibacillus sp., and Brevibacillus agri Strains Isolated from Amazonian Dark Earth.</title>
        <authorList>
            <person name="Pellegrinetti T.A."/>
            <person name="Cunha I.C.M."/>
            <person name="Chaves M.G."/>
            <person name="Freitas A.S."/>
            <person name="Silva A.V.R."/>
            <person name="Tsai S.M."/>
            <person name="Mendes L.W."/>
        </authorList>
    </citation>
    <scope>NUCLEOTIDE SEQUENCE</scope>
    <source>
        <strain evidence="2">CENA-BCM004</strain>
    </source>
</reference>
<dbReference type="EMBL" id="JAUHLN010000001">
    <property type="protein sequence ID" value="MDN4072510.1"/>
    <property type="molecule type" value="Genomic_DNA"/>
</dbReference>
<name>A0ABT8E3N6_9BACL</name>
<gene>
    <name evidence="2" type="ORF">QYF49_05630</name>
</gene>
<dbReference type="Proteomes" id="UP001168694">
    <property type="component" value="Unassembled WGS sequence"/>
</dbReference>
<evidence type="ECO:0000313" key="3">
    <source>
        <dbReference type="Proteomes" id="UP001168694"/>
    </source>
</evidence>